<feature type="compositionally biased region" description="Pro residues" evidence="1">
    <location>
        <begin position="379"/>
        <end position="391"/>
    </location>
</feature>
<protein>
    <recommendedName>
        <fullName evidence="2">FecR protein domain-containing protein</fullName>
    </recommendedName>
</protein>
<dbReference type="AlphaFoldDB" id="A0A2W4VTZ3"/>
<reference evidence="3 4" key="2">
    <citation type="submission" date="2018-06" db="EMBL/GenBank/DDBJ databases">
        <title>Metagenomic assembly of (sub)arctic Cyanobacteria and their associated microbiome from non-axenic cultures.</title>
        <authorList>
            <person name="Baurain D."/>
        </authorList>
    </citation>
    <scope>NUCLEOTIDE SEQUENCE [LARGE SCALE GENOMIC DNA]</scope>
    <source>
        <strain evidence="3">ULC041bin1</strain>
    </source>
</reference>
<gene>
    <name evidence="3" type="ORF">DCF17_18075</name>
</gene>
<accession>A0A2W4VTZ3</accession>
<feature type="compositionally biased region" description="Pro residues" evidence="1">
    <location>
        <begin position="452"/>
        <end position="466"/>
    </location>
</feature>
<evidence type="ECO:0000259" key="2">
    <source>
        <dbReference type="Pfam" id="PF04773"/>
    </source>
</evidence>
<evidence type="ECO:0000313" key="4">
    <source>
        <dbReference type="Proteomes" id="UP000249081"/>
    </source>
</evidence>
<feature type="compositionally biased region" description="Pro residues" evidence="1">
    <location>
        <begin position="346"/>
        <end position="360"/>
    </location>
</feature>
<dbReference type="EMBL" id="QBMN01000156">
    <property type="protein sequence ID" value="PZO35902.1"/>
    <property type="molecule type" value="Genomic_DNA"/>
</dbReference>
<dbReference type="Proteomes" id="UP000249081">
    <property type="component" value="Unassembled WGS sequence"/>
</dbReference>
<name>A0A2W4VTZ3_9CYAN</name>
<evidence type="ECO:0000313" key="3">
    <source>
        <dbReference type="EMBL" id="PZO35902.1"/>
    </source>
</evidence>
<sequence>MLNLSKFFRPERTPVASQVMGLVSLVATVLVGLPAEASVPLTRADVEALRNRVEFIPRGRNPRAARRSDFLAVGDALRTAATAQADLRFNDGSLARVGERATFQFQPNTRNFRLNNGTLLLLIPPGQGRTNIQTPSAVTGIQGSAVVVRYIPESDLTLVMALTNNPAGPMTITASGCAEAGAACDATEYSLYGGQMALIQNNQVQVVEFDLPMFYQTSPLVEGLELDNPDAESPLGAVLEQVRAETLEALEEQSPFSEESVILNPAAIGLDGAGQVASEQPWVLSPSGNGVSPLSPISGVLSPGNSLVTTIPLQVGSGQAGPLPGAGGGNIPRPGGESGIGIPDPVVTPTPGPTPVPTLPTPETGFGDTPAPGNNTPPGSIPAPTPAPTPPGGGVNNPGGGNGGVGVGPGNNNGVGPGNNNGVGPGNNNGVGPGNNNGVGPGNNNGVGPGEPITPLPNEPLIPPEK</sequence>
<feature type="compositionally biased region" description="Gly residues" evidence="1">
    <location>
        <begin position="392"/>
        <end position="449"/>
    </location>
</feature>
<proteinExistence type="predicted"/>
<organism evidence="3 4">
    <name type="scientific">Shackletoniella antarctica</name>
    <dbReference type="NCBI Taxonomy" id="268115"/>
    <lineage>
        <taxon>Bacteria</taxon>
        <taxon>Bacillati</taxon>
        <taxon>Cyanobacteriota</taxon>
        <taxon>Cyanophyceae</taxon>
        <taxon>Oculatellales</taxon>
        <taxon>Oculatellaceae</taxon>
        <taxon>Shackletoniella</taxon>
    </lineage>
</organism>
<evidence type="ECO:0000256" key="1">
    <source>
        <dbReference type="SAM" id="MobiDB-lite"/>
    </source>
</evidence>
<dbReference type="Pfam" id="PF04773">
    <property type="entry name" value="FecR"/>
    <property type="match status" value="1"/>
</dbReference>
<comment type="caution">
    <text evidence="3">The sequence shown here is derived from an EMBL/GenBank/DDBJ whole genome shotgun (WGS) entry which is preliminary data.</text>
</comment>
<dbReference type="InterPro" id="IPR006860">
    <property type="entry name" value="FecR"/>
</dbReference>
<feature type="domain" description="FecR protein" evidence="2">
    <location>
        <begin position="75"/>
        <end position="150"/>
    </location>
</feature>
<feature type="region of interest" description="Disordered" evidence="1">
    <location>
        <begin position="318"/>
        <end position="466"/>
    </location>
</feature>
<reference evidence="4" key="1">
    <citation type="submission" date="2018-04" db="EMBL/GenBank/DDBJ databases">
        <authorList>
            <person name="Cornet L."/>
        </authorList>
    </citation>
    <scope>NUCLEOTIDE SEQUENCE [LARGE SCALE GENOMIC DNA]</scope>
</reference>